<sequence>MRFQIIPPCRANARNANAAPPVLDQEVLNAEFHNAIQLLARSVTNQNNQQAPVLVYANLGTTAGRVHDFVRMNLPEFSGSQIDEDQNFINEVKKIFGVMQVNGNDRVELASYKLKDVAHIWYTQWKENRGTNAAPITWDCFSETFPDRFFPRELREKKAHEFMNLRQGFMTIQEHGLKFTQLSRYSPHMVADFRAQINKFLYGVSNLVKTECRNAMILGDMNISRLMTHAQQVEGDKRREHAKENKKARTGNYDYSQLKLSGGNRL</sequence>
<name>A0AAV9MJT9_9SOLN</name>
<evidence type="ECO:0000256" key="1">
    <source>
        <dbReference type="SAM" id="MobiDB-lite"/>
    </source>
</evidence>
<dbReference type="InterPro" id="IPR005162">
    <property type="entry name" value="Retrotrans_gag_dom"/>
</dbReference>
<protein>
    <recommendedName>
        <fullName evidence="2">Retrotransposon gag domain-containing protein</fullName>
    </recommendedName>
</protein>
<accession>A0AAV9MJT9</accession>
<feature type="compositionally biased region" description="Basic and acidic residues" evidence="1">
    <location>
        <begin position="234"/>
        <end position="247"/>
    </location>
</feature>
<gene>
    <name evidence="3" type="ORF">R3W88_001036</name>
</gene>
<evidence type="ECO:0000259" key="2">
    <source>
        <dbReference type="Pfam" id="PF03732"/>
    </source>
</evidence>
<organism evidence="3 4">
    <name type="scientific">Solanum pinnatisectum</name>
    <name type="common">tansyleaf nightshade</name>
    <dbReference type="NCBI Taxonomy" id="50273"/>
    <lineage>
        <taxon>Eukaryota</taxon>
        <taxon>Viridiplantae</taxon>
        <taxon>Streptophyta</taxon>
        <taxon>Embryophyta</taxon>
        <taxon>Tracheophyta</taxon>
        <taxon>Spermatophyta</taxon>
        <taxon>Magnoliopsida</taxon>
        <taxon>eudicotyledons</taxon>
        <taxon>Gunneridae</taxon>
        <taxon>Pentapetalae</taxon>
        <taxon>asterids</taxon>
        <taxon>lamiids</taxon>
        <taxon>Solanales</taxon>
        <taxon>Solanaceae</taxon>
        <taxon>Solanoideae</taxon>
        <taxon>Solaneae</taxon>
        <taxon>Solanum</taxon>
    </lineage>
</organism>
<dbReference type="Pfam" id="PF03732">
    <property type="entry name" value="Retrotrans_gag"/>
    <property type="match status" value="1"/>
</dbReference>
<comment type="caution">
    <text evidence="3">The sequence shown here is derived from an EMBL/GenBank/DDBJ whole genome shotgun (WGS) entry which is preliminary data.</text>
</comment>
<feature type="domain" description="Retrotransposon gag" evidence="2">
    <location>
        <begin position="109"/>
        <end position="204"/>
    </location>
</feature>
<feature type="region of interest" description="Disordered" evidence="1">
    <location>
        <begin position="232"/>
        <end position="266"/>
    </location>
</feature>
<dbReference type="AlphaFoldDB" id="A0AAV9MJT9"/>
<evidence type="ECO:0000313" key="4">
    <source>
        <dbReference type="Proteomes" id="UP001311915"/>
    </source>
</evidence>
<keyword evidence="4" id="KW-1185">Reference proteome</keyword>
<dbReference type="Proteomes" id="UP001311915">
    <property type="component" value="Unassembled WGS sequence"/>
</dbReference>
<reference evidence="3 4" key="1">
    <citation type="submission" date="2023-10" db="EMBL/GenBank/DDBJ databases">
        <title>Genome-Wide Identification Analysis in wild type Solanum Pinnatisectum Reveals Some Genes Defensing Phytophthora Infestans.</title>
        <authorList>
            <person name="Sun C."/>
        </authorList>
    </citation>
    <scope>NUCLEOTIDE SEQUENCE [LARGE SCALE GENOMIC DNA]</scope>
    <source>
        <strain evidence="3">LQN</strain>
        <tissue evidence="3">Leaf</tissue>
    </source>
</reference>
<proteinExistence type="predicted"/>
<evidence type="ECO:0000313" key="3">
    <source>
        <dbReference type="EMBL" id="KAK4737339.1"/>
    </source>
</evidence>
<dbReference type="EMBL" id="JAWPEI010000001">
    <property type="protein sequence ID" value="KAK4737339.1"/>
    <property type="molecule type" value="Genomic_DNA"/>
</dbReference>